<accession>A0A5C6D119</accession>
<reference evidence="1 2" key="1">
    <citation type="submission" date="2019-02" db="EMBL/GenBank/DDBJ databases">
        <title>Deep-cultivation of Planctomycetes and their phenomic and genomic characterization uncovers novel biology.</title>
        <authorList>
            <person name="Wiegand S."/>
            <person name="Jogler M."/>
            <person name="Boedeker C."/>
            <person name="Pinto D."/>
            <person name="Vollmers J."/>
            <person name="Rivas-Marin E."/>
            <person name="Kohn T."/>
            <person name="Peeters S.H."/>
            <person name="Heuer A."/>
            <person name="Rast P."/>
            <person name="Oberbeckmann S."/>
            <person name="Bunk B."/>
            <person name="Jeske O."/>
            <person name="Meyerdierks A."/>
            <person name="Storesund J.E."/>
            <person name="Kallscheuer N."/>
            <person name="Luecker S."/>
            <person name="Lage O.M."/>
            <person name="Pohl T."/>
            <person name="Merkel B.J."/>
            <person name="Hornburger P."/>
            <person name="Mueller R.-W."/>
            <person name="Bruemmer F."/>
            <person name="Labrenz M."/>
            <person name="Spormann A.M."/>
            <person name="Op Den Camp H."/>
            <person name="Overmann J."/>
            <person name="Amann R."/>
            <person name="Jetten M.S.M."/>
            <person name="Mascher T."/>
            <person name="Medema M.H."/>
            <person name="Devos D.P."/>
            <person name="Kaster A.-K."/>
            <person name="Ovreas L."/>
            <person name="Rohde M."/>
            <person name="Galperin M.Y."/>
            <person name="Jogler C."/>
        </authorList>
    </citation>
    <scope>NUCLEOTIDE SEQUENCE [LARGE SCALE GENOMIC DNA]</scope>
    <source>
        <strain evidence="1 2">Pla144</strain>
    </source>
</reference>
<sequence length="565" mass="64770">MNAQIIDYDKLRKQVDAHPYPLLFATISGAHLYGFPSADSDFDLRGVHLLPLEQVVGLDGPDGGGEETVEKEGIHDGIEMDLVTHDAKKFFGLMLKKNGYVLEQLLSPLVVHTTPEHDELKAIAKDCITRHHAHHYLGFAARQWQLFRKEDPPRVKPLLYVYRVLLTGIHLMRTGEVEANLLTLNETAKLPYIDELVERKLAGPEKGWLDSADVEFYQREFERLVAELETVMAESTLPEQASGKDALNDLLVRLSKYRSGTPWNPPFLTLNKYHLSKFNARKEVIRLLTATGNTEPSSGWKSVQVNWKDTDTIVQSFEELVQEARLNGTIPRIQDHLDKIDSVFGHGISYSSTPNFQLKQKSSFAGREHEVQGPCRSAFSERDLVEDILYYRIKACELSCHYDFQPTCRYYRAYLFACLSIVDAFINRHILLAEYEGFSTPEFEELKSATKTEDRIRLWFAVCSSKNPQKFFKSKEWCHFQELRTKRNEVTHAVEPIGAYSLRDIHLYLNKVRTGVGGLLLLMRNAHEKPTLGFIERLRSAPLVDFRQIRFRADGLHHIKEIKGS</sequence>
<protein>
    <submittedName>
        <fullName evidence="1">Putative nucleotidyltransferase</fullName>
    </submittedName>
</protein>
<keyword evidence="2" id="KW-1185">Reference proteome</keyword>
<comment type="caution">
    <text evidence="1">The sequence shown here is derived from an EMBL/GenBank/DDBJ whole genome shotgun (WGS) entry which is preliminary data.</text>
</comment>
<keyword evidence="1" id="KW-0808">Transferase</keyword>
<dbReference type="PANTHER" id="PTHR34817">
    <property type="entry name" value="NUCLEOTIDYLTRANSFERASE"/>
    <property type="match status" value="1"/>
</dbReference>
<gene>
    <name evidence="1" type="ORF">Pla144_12140</name>
</gene>
<dbReference type="InterPro" id="IPR018775">
    <property type="entry name" value="RlaP"/>
</dbReference>
<dbReference type="Pfam" id="PF10127">
    <property type="entry name" value="RlaP"/>
    <property type="match status" value="1"/>
</dbReference>
<evidence type="ECO:0000313" key="1">
    <source>
        <dbReference type="EMBL" id="TWU30428.1"/>
    </source>
</evidence>
<dbReference type="OrthoDB" id="9796845at2"/>
<dbReference type="AlphaFoldDB" id="A0A5C6D119"/>
<proteinExistence type="predicted"/>
<dbReference type="Proteomes" id="UP000318437">
    <property type="component" value="Unassembled WGS sequence"/>
</dbReference>
<evidence type="ECO:0000313" key="2">
    <source>
        <dbReference type="Proteomes" id="UP000318437"/>
    </source>
</evidence>
<organism evidence="1 2">
    <name type="scientific">Bythopirellula polymerisocia</name>
    <dbReference type="NCBI Taxonomy" id="2528003"/>
    <lineage>
        <taxon>Bacteria</taxon>
        <taxon>Pseudomonadati</taxon>
        <taxon>Planctomycetota</taxon>
        <taxon>Planctomycetia</taxon>
        <taxon>Pirellulales</taxon>
        <taxon>Lacipirellulaceae</taxon>
        <taxon>Bythopirellula</taxon>
    </lineage>
</organism>
<dbReference type="EMBL" id="SJPS01000001">
    <property type="protein sequence ID" value="TWU30428.1"/>
    <property type="molecule type" value="Genomic_DNA"/>
</dbReference>
<name>A0A5C6D119_9BACT</name>
<dbReference type="GO" id="GO:0016740">
    <property type="term" value="F:transferase activity"/>
    <property type="evidence" value="ECO:0007669"/>
    <property type="project" value="UniProtKB-KW"/>
</dbReference>
<dbReference type="PANTHER" id="PTHR34817:SF1">
    <property type="entry name" value="NUCLEOTIDYLTRANSFERASE"/>
    <property type="match status" value="1"/>
</dbReference>